<gene>
    <name evidence="4" type="ORF">RxyAA322_10000</name>
</gene>
<dbReference type="GO" id="GO:0016787">
    <property type="term" value="F:hydrolase activity"/>
    <property type="evidence" value="ECO:0007669"/>
    <property type="project" value="UniProtKB-KW"/>
</dbReference>
<evidence type="ECO:0000313" key="5">
    <source>
        <dbReference type="Proteomes" id="UP000318065"/>
    </source>
</evidence>
<feature type="active site" description="Acyl-thioester intermediate" evidence="2">
    <location>
        <position position="249"/>
    </location>
</feature>
<dbReference type="InterPro" id="IPR005754">
    <property type="entry name" value="Sortase"/>
</dbReference>
<dbReference type="Pfam" id="PF04203">
    <property type="entry name" value="Sortase"/>
    <property type="match status" value="1"/>
</dbReference>
<sequence>MSGIRSVAARSRAIAPLLVFFCLLLAGCGGVERSPGGDDGSTDRPSPERTEVASGEDTASSAPGGRRVEALLPEDVLSEKELEREAPGYRDWYRPAGEEVRSVPGAGRSSAGAIPAVKPFNFGRDPGGPEDKTLYLTVPAIGLSRVPVYDSTSEEDLTRSAVHVPATGFPWQEGANVFIAGHRLGYAGTGSYLVFYDLPKLGPGDEILLEDSAGGRYVYRVFRELTVGPENVEVMNPVQGKSVVSLQTCTLPDYSRRIIVQGELVRSERP</sequence>
<organism evidence="4 5">
    <name type="scientific">Rubrobacter xylanophilus</name>
    <dbReference type="NCBI Taxonomy" id="49319"/>
    <lineage>
        <taxon>Bacteria</taxon>
        <taxon>Bacillati</taxon>
        <taxon>Actinomycetota</taxon>
        <taxon>Rubrobacteria</taxon>
        <taxon>Rubrobacterales</taxon>
        <taxon>Rubrobacteraceae</taxon>
        <taxon>Rubrobacter</taxon>
    </lineage>
</organism>
<accession>A0A510HGP3</accession>
<dbReference type="InterPro" id="IPR042003">
    <property type="entry name" value="Sortase_E"/>
</dbReference>
<name>A0A510HGP3_9ACTN</name>
<keyword evidence="5" id="KW-1185">Reference proteome</keyword>
<evidence type="ECO:0000313" key="4">
    <source>
        <dbReference type="EMBL" id="BBL79146.1"/>
    </source>
</evidence>
<dbReference type="PROSITE" id="PS51257">
    <property type="entry name" value="PROKAR_LIPOPROTEIN"/>
    <property type="match status" value="1"/>
</dbReference>
<dbReference type="Gene3D" id="2.40.260.10">
    <property type="entry name" value="Sortase"/>
    <property type="match status" value="1"/>
</dbReference>
<dbReference type="Proteomes" id="UP000318065">
    <property type="component" value="Chromosome"/>
</dbReference>
<dbReference type="CDD" id="cd05830">
    <property type="entry name" value="Sortase_E"/>
    <property type="match status" value="1"/>
</dbReference>
<dbReference type="AlphaFoldDB" id="A0A510HGP3"/>
<evidence type="ECO:0000256" key="1">
    <source>
        <dbReference type="ARBA" id="ARBA00022801"/>
    </source>
</evidence>
<feature type="active site" description="Proton donor/acceptor" evidence="2">
    <location>
        <position position="182"/>
    </location>
</feature>
<keyword evidence="1" id="KW-0378">Hydrolase</keyword>
<dbReference type="NCBIfam" id="TIGR01076">
    <property type="entry name" value="sortase_fam"/>
    <property type="match status" value="1"/>
</dbReference>
<evidence type="ECO:0000256" key="3">
    <source>
        <dbReference type="SAM" id="MobiDB-lite"/>
    </source>
</evidence>
<evidence type="ECO:0008006" key="6">
    <source>
        <dbReference type="Google" id="ProtNLM"/>
    </source>
</evidence>
<evidence type="ECO:0000256" key="2">
    <source>
        <dbReference type="PIRSR" id="PIRSR605754-1"/>
    </source>
</evidence>
<protein>
    <recommendedName>
        <fullName evidence="6">Peptidase C60, sortase A and B</fullName>
    </recommendedName>
</protein>
<reference evidence="4" key="1">
    <citation type="journal article" date="2019" name="Microbiol. Resour. Announc.">
        <title>Complete Genome Sequence of Rubrobacter xylanophilus Strain AA3-22, Isolated from Arima Onsen in Japan.</title>
        <authorList>
            <person name="Tomariguchi N."/>
            <person name="Miyazaki K."/>
        </authorList>
    </citation>
    <scope>NUCLEOTIDE SEQUENCE [LARGE SCALE GENOMIC DNA]</scope>
    <source>
        <strain evidence="4">AA3-22</strain>
    </source>
</reference>
<dbReference type="RefSeq" id="WP_244299864.1">
    <property type="nucleotide sequence ID" value="NZ_AP019791.1"/>
</dbReference>
<dbReference type="EMBL" id="AP019791">
    <property type="protein sequence ID" value="BBL79146.1"/>
    <property type="molecule type" value="Genomic_DNA"/>
</dbReference>
<proteinExistence type="predicted"/>
<feature type="compositionally biased region" description="Basic and acidic residues" evidence="3">
    <location>
        <begin position="41"/>
        <end position="51"/>
    </location>
</feature>
<dbReference type="SUPFAM" id="SSF63817">
    <property type="entry name" value="Sortase"/>
    <property type="match status" value="1"/>
</dbReference>
<dbReference type="InterPro" id="IPR023365">
    <property type="entry name" value="Sortase_dom-sf"/>
</dbReference>
<feature type="region of interest" description="Disordered" evidence="3">
    <location>
        <begin position="33"/>
        <end position="68"/>
    </location>
</feature>